<dbReference type="PANTHER" id="PTHR47268:SF4">
    <property type="entry name" value="ACYLPHOSPHATASE"/>
    <property type="match status" value="1"/>
</dbReference>
<dbReference type="InterPro" id="IPR017968">
    <property type="entry name" value="Acylphosphatase_CS"/>
</dbReference>
<dbReference type="EC" id="3.6.1.7" evidence="2 4"/>
<dbReference type="PRINTS" id="PR00112">
    <property type="entry name" value="ACYLPHPHTASE"/>
</dbReference>
<evidence type="ECO:0000256" key="1">
    <source>
        <dbReference type="ARBA" id="ARBA00005614"/>
    </source>
</evidence>
<evidence type="ECO:0000256" key="3">
    <source>
        <dbReference type="ARBA" id="ARBA00047645"/>
    </source>
</evidence>
<dbReference type="PROSITE" id="PS00150">
    <property type="entry name" value="ACYLPHOSPHATASE_1"/>
    <property type="match status" value="1"/>
</dbReference>
<sequence length="105" mass="12244">MTENVRTHPPKFSEEKFRRVHIFVSGRVQGVFFRRSIKNKAVKLGLTGWVKNLADGRVEAVFEGDKDKIEEIIMWAKRGSFLAKVENLEVIRENYDGEFQSFKII</sequence>
<organism evidence="8 9">
    <name type="scientific">Candidatus Nealsonbacteria bacterium RIFCSPLOWO2_01_FULL_41_9</name>
    <dbReference type="NCBI Taxonomy" id="1801671"/>
    <lineage>
        <taxon>Bacteria</taxon>
        <taxon>Candidatus Nealsoniibacteriota</taxon>
    </lineage>
</organism>
<accession>A0A1G2ECE7</accession>
<dbReference type="EMBL" id="MHMG01000030">
    <property type="protein sequence ID" value="OGZ22960.1"/>
    <property type="molecule type" value="Genomic_DNA"/>
</dbReference>
<keyword evidence="4 5" id="KW-0378">Hydrolase</keyword>
<comment type="similarity">
    <text evidence="1 6">Belongs to the acylphosphatase family.</text>
</comment>
<dbReference type="InterPro" id="IPR036046">
    <property type="entry name" value="Acylphosphatase-like_dom_sf"/>
</dbReference>
<dbReference type="InterPro" id="IPR001792">
    <property type="entry name" value="Acylphosphatase-like_dom"/>
</dbReference>
<dbReference type="GO" id="GO:0003998">
    <property type="term" value="F:acylphosphatase activity"/>
    <property type="evidence" value="ECO:0007669"/>
    <property type="project" value="UniProtKB-EC"/>
</dbReference>
<evidence type="ECO:0000256" key="2">
    <source>
        <dbReference type="ARBA" id="ARBA00012150"/>
    </source>
</evidence>
<feature type="domain" description="Acylphosphatase-like" evidence="7">
    <location>
        <begin position="19"/>
        <end position="105"/>
    </location>
</feature>
<dbReference type="PROSITE" id="PS00151">
    <property type="entry name" value="ACYLPHOSPHATASE_2"/>
    <property type="match status" value="1"/>
</dbReference>
<dbReference type="PROSITE" id="PS51160">
    <property type="entry name" value="ACYLPHOSPHATASE_3"/>
    <property type="match status" value="1"/>
</dbReference>
<reference evidence="8 9" key="1">
    <citation type="journal article" date="2016" name="Nat. Commun.">
        <title>Thousands of microbial genomes shed light on interconnected biogeochemical processes in an aquifer system.</title>
        <authorList>
            <person name="Anantharaman K."/>
            <person name="Brown C.T."/>
            <person name="Hug L.A."/>
            <person name="Sharon I."/>
            <person name="Castelle C.J."/>
            <person name="Probst A.J."/>
            <person name="Thomas B.C."/>
            <person name="Singh A."/>
            <person name="Wilkins M.J."/>
            <person name="Karaoz U."/>
            <person name="Brodie E.L."/>
            <person name="Williams K.H."/>
            <person name="Hubbard S.S."/>
            <person name="Banfield J.F."/>
        </authorList>
    </citation>
    <scope>NUCLEOTIDE SEQUENCE [LARGE SCALE GENOMIC DNA]</scope>
</reference>
<evidence type="ECO:0000256" key="6">
    <source>
        <dbReference type="RuleBase" id="RU004168"/>
    </source>
</evidence>
<evidence type="ECO:0000256" key="5">
    <source>
        <dbReference type="RuleBase" id="RU000553"/>
    </source>
</evidence>
<comment type="catalytic activity">
    <reaction evidence="3 4 5">
        <text>an acyl phosphate + H2O = a carboxylate + phosphate + H(+)</text>
        <dbReference type="Rhea" id="RHEA:14965"/>
        <dbReference type="ChEBI" id="CHEBI:15377"/>
        <dbReference type="ChEBI" id="CHEBI:15378"/>
        <dbReference type="ChEBI" id="CHEBI:29067"/>
        <dbReference type="ChEBI" id="CHEBI:43474"/>
        <dbReference type="ChEBI" id="CHEBI:59918"/>
        <dbReference type="EC" id="3.6.1.7"/>
    </reaction>
</comment>
<gene>
    <name evidence="8" type="ORF">A3A08_00880</name>
</gene>
<dbReference type="Pfam" id="PF00708">
    <property type="entry name" value="Acylphosphatase"/>
    <property type="match status" value="1"/>
</dbReference>
<dbReference type="SUPFAM" id="SSF54975">
    <property type="entry name" value="Acylphosphatase/BLUF domain-like"/>
    <property type="match status" value="1"/>
</dbReference>
<feature type="active site" evidence="4">
    <location>
        <position position="34"/>
    </location>
</feature>
<evidence type="ECO:0000313" key="8">
    <source>
        <dbReference type="EMBL" id="OGZ22960.1"/>
    </source>
</evidence>
<dbReference type="AlphaFoldDB" id="A0A1G2ECE7"/>
<dbReference type="Gene3D" id="3.30.70.100">
    <property type="match status" value="1"/>
</dbReference>
<dbReference type="InterPro" id="IPR020456">
    <property type="entry name" value="Acylphosphatase"/>
</dbReference>
<proteinExistence type="inferred from homology"/>
<evidence type="ECO:0000313" key="9">
    <source>
        <dbReference type="Proteomes" id="UP000176406"/>
    </source>
</evidence>
<name>A0A1G2ECE7_9BACT</name>
<evidence type="ECO:0000259" key="7">
    <source>
        <dbReference type="PROSITE" id="PS51160"/>
    </source>
</evidence>
<comment type="caution">
    <text evidence="8">The sequence shown here is derived from an EMBL/GenBank/DDBJ whole genome shotgun (WGS) entry which is preliminary data.</text>
</comment>
<dbReference type="Proteomes" id="UP000176406">
    <property type="component" value="Unassembled WGS sequence"/>
</dbReference>
<protein>
    <recommendedName>
        <fullName evidence="2 4">Acylphosphatase</fullName>
        <ecNumber evidence="2 4">3.6.1.7</ecNumber>
    </recommendedName>
</protein>
<feature type="active site" evidence="4">
    <location>
        <position position="52"/>
    </location>
</feature>
<dbReference type="PANTHER" id="PTHR47268">
    <property type="entry name" value="ACYLPHOSPHATASE"/>
    <property type="match status" value="1"/>
</dbReference>
<evidence type="ECO:0000256" key="4">
    <source>
        <dbReference type="PROSITE-ProRule" id="PRU00520"/>
    </source>
</evidence>